<gene>
    <name evidence="4" type="ORF">D7Z54_26545</name>
</gene>
<dbReference type="GO" id="GO:0004622">
    <property type="term" value="F:phosphatidylcholine lysophospholipase activity"/>
    <property type="evidence" value="ECO:0007669"/>
    <property type="project" value="TreeGrafter"/>
</dbReference>
<evidence type="ECO:0000256" key="1">
    <source>
        <dbReference type="SAM" id="MobiDB-lite"/>
    </source>
</evidence>
<feature type="chain" id="PRO_5039034915" description="SGNH hydrolase-type esterase domain-containing protein" evidence="2">
    <location>
        <begin position="22"/>
        <end position="313"/>
    </location>
</feature>
<keyword evidence="2" id="KW-0732">Signal</keyword>
<feature type="compositionally biased region" description="Polar residues" evidence="1">
    <location>
        <begin position="32"/>
        <end position="47"/>
    </location>
</feature>
<dbReference type="AlphaFoldDB" id="A0A428MW67"/>
<feature type="domain" description="SGNH hydrolase-type esterase" evidence="3">
    <location>
        <begin position="98"/>
        <end position="289"/>
    </location>
</feature>
<dbReference type="EMBL" id="RBVX01000039">
    <property type="protein sequence ID" value="RSL30279.1"/>
    <property type="molecule type" value="Genomic_DNA"/>
</dbReference>
<dbReference type="PANTHER" id="PTHR30383:SF27">
    <property type="entry name" value="SPORE GERMINATION LIPASE LIPC"/>
    <property type="match status" value="1"/>
</dbReference>
<dbReference type="InterPro" id="IPR036514">
    <property type="entry name" value="SGNH_hydro_sf"/>
</dbReference>
<feature type="region of interest" description="Disordered" evidence="1">
    <location>
        <begin position="32"/>
        <end position="72"/>
    </location>
</feature>
<keyword evidence="5" id="KW-1185">Reference proteome</keyword>
<dbReference type="SUPFAM" id="SSF52266">
    <property type="entry name" value="SGNH hydrolase"/>
    <property type="match status" value="1"/>
</dbReference>
<comment type="caution">
    <text evidence="4">The sequence shown here is derived from an EMBL/GenBank/DDBJ whole genome shotgun (WGS) entry which is preliminary data.</text>
</comment>
<dbReference type="InterPro" id="IPR051532">
    <property type="entry name" value="Ester_Hydrolysis_Enzymes"/>
</dbReference>
<evidence type="ECO:0000259" key="3">
    <source>
        <dbReference type="Pfam" id="PF13472"/>
    </source>
</evidence>
<feature type="signal peptide" evidence="2">
    <location>
        <begin position="1"/>
        <end position="21"/>
    </location>
</feature>
<evidence type="ECO:0000313" key="4">
    <source>
        <dbReference type="EMBL" id="RSL30279.1"/>
    </source>
</evidence>
<dbReference type="Proteomes" id="UP000275076">
    <property type="component" value="Unassembled WGS sequence"/>
</dbReference>
<name>A0A428MW67_9BACI</name>
<dbReference type="InterPro" id="IPR013830">
    <property type="entry name" value="SGNH_hydro"/>
</dbReference>
<accession>A0A428MW67</accession>
<proteinExistence type="predicted"/>
<evidence type="ECO:0000256" key="2">
    <source>
        <dbReference type="SAM" id="SignalP"/>
    </source>
</evidence>
<dbReference type="OrthoDB" id="252349at2"/>
<organism evidence="4 5">
    <name type="scientific">Salibacterium salarium</name>
    <dbReference type="NCBI Taxonomy" id="284579"/>
    <lineage>
        <taxon>Bacteria</taxon>
        <taxon>Bacillati</taxon>
        <taxon>Bacillota</taxon>
        <taxon>Bacilli</taxon>
        <taxon>Bacillales</taxon>
        <taxon>Bacillaceae</taxon>
    </lineage>
</organism>
<dbReference type="Gene3D" id="3.40.50.1110">
    <property type="entry name" value="SGNH hydrolase"/>
    <property type="match status" value="1"/>
</dbReference>
<evidence type="ECO:0000313" key="5">
    <source>
        <dbReference type="Proteomes" id="UP000275076"/>
    </source>
</evidence>
<dbReference type="Pfam" id="PF13472">
    <property type="entry name" value="Lipase_GDSL_2"/>
    <property type="match status" value="1"/>
</dbReference>
<dbReference type="PANTHER" id="PTHR30383">
    <property type="entry name" value="THIOESTERASE 1/PROTEASE 1/LYSOPHOSPHOLIPASE L1"/>
    <property type="match status" value="1"/>
</dbReference>
<protein>
    <recommendedName>
        <fullName evidence="3">SGNH hydrolase-type esterase domain-containing protein</fullName>
    </recommendedName>
</protein>
<reference evidence="4 5" key="1">
    <citation type="submission" date="2018-10" db="EMBL/GenBank/DDBJ databases">
        <title>Draft genome sequence of Bacillus salarius IM0101, isolated from a hypersaline soil in Inner Mongolia, China.</title>
        <authorList>
            <person name="Yamprayoonswat W."/>
            <person name="Boonvisut S."/>
            <person name="Jumpathong W."/>
            <person name="Sittihan S."/>
            <person name="Ruangsuj P."/>
            <person name="Wanthongcharoen S."/>
            <person name="Thongpramul N."/>
            <person name="Pimmason S."/>
            <person name="Yu B."/>
            <person name="Yasawong M."/>
        </authorList>
    </citation>
    <scope>NUCLEOTIDE SEQUENCE [LARGE SCALE GENOMIC DNA]</scope>
    <source>
        <strain evidence="4 5">IM0101</strain>
    </source>
</reference>
<dbReference type="RefSeq" id="WP_125560819.1">
    <property type="nucleotide sequence ID" value="NZ_RBVX01000039.1"/>
</dbReference>
<sequence>MKKKALIALGFLFLLMMPSGAWYISNLPSDTSERVQSNVSDSQTQQVENEDADPDENILSSSTEEPQESFDQDIQEAVADVILESRQLSSHADLNMVAIGDSLTQGVGDSSDNGGYVGILEKSMENNVPDSSFHIKNYGKRGNRTVQLLDRLDNPNISASLEKADTILVTIGANDIMRILKSNVTDLTYEDFTAESDDYEDTLEEIFQTIREKNEEASIYLIGIYNPFNMYFSNIPELDQIITDWNNIGRDVVEQNDNATFIPIYDLFQHVDESFYSDDNFHPSQRGYASIANRILDYIEPEESAADEGNQND</sequence>
<dbReference type="CDD" id="cd04506">
    <property type="entry name" value="SGNH_hydrolase_YpmR_like"/>
    <property type="match status" value="1"/>
</dbReference>